<protein>
    <submittedName>
        <fullName evidence="2">Uncharacterized protein</fullName>
    </submittedName>
</protein>
<gene>
    <name evidence="2" type="ORF">ABL78_5980</name>
</gene>
<reference evidence="2 3" key="1">
    <citation type="journal article" date="2015" name="PLoS Pathog.">
        <title>Leptomonas seymouri: Adaptations to the Dixenous Life Cycle Analyzed by Genome Sequencing, Transcriptome Profiling and Co-infection with Leishmania donovani.</title>
        <authorList>
            <person name="Kraeva N."/>
            <person name="Butenko A."/>
            <person name="Hlavacova J."/>
            <person name="Kostygov A."/>
            <person name="Myskova J."/>
            <person name="Grybchuk D."/>
            <person name="Lestinova T."/>
            <person name="Votypka J."/>
            <person name="Volf P."/>
            <person name="Opperdoes F."/>
            <person name="Flegontov P."/>
            <person name="Lukes J."/>
            <person name="Yurchenko V."/>
        </authorList>
    </citation>
    <scope>NUCLEOTIDE SEQUENCE [LARGE SCALE GENOMIC DNA]</scope>
    <source>
        <strain evidence="2 3">ATCC 30220</strain>
    </source>
</reference>
<feature type="region of interest" description="Disordered" evidence="1">
    <location>
        <begin position="247"/>
        <end position="297"/>
    </location>
</feature>
<dbReference type="AlphaFoldDB" id="A0A0N1HUC5"/>
<accession>A0A0N1HUC5</accession>
<feature type="compositionally biased region" description="Low complexity" evidence="1">
    <location>
        <begin position="8"/>
        <end position="18"/>
    </location>
</feature>
<dbReference type="EMBL" id="LJSK01000218">
    <property type="protein sequence ID" value="KPI84965.1"/>
    <property type="molecule type" value="Genomic_DNA"/>
</dbReference>
<dbReference type="Proteomes" id="UP000038009">
    <property type="component" value="Unassembled WGS sequence"/>
</dbReference>
<evidence type="ECO:0000313" key="2">
    <source>
        <dbReference type="EMBL" id="KPI84965.1"/>
    </source>
</evidence>
<keyword evidence="3" id="KW-1185">Reference proteome</keyword>
<sequence>MTDVGGRTTKQTYVTEYTTDVDPRTLPDFTSRGVVTGDSGWQENNGGQCPPPQHRHRGPAAGPRPQRRHHHSPAYSASREASVTDSSIDEVSGHRLRKKYTTTTVTTITTTTILLPTMQEAYVFPSTTSRHVEQRSQPCPAITSGESNGRSPQQLSSQQQPLYCTDQLDVGHTPTSTSSDHPRQLQLGSTQHSANDHRLVPKESQYGPDGQSNQTWVFNQHTANEVTEESGGRLPTLEELGITSYFSKDRVSQPQPRQHRMAPYAPSDNRGSSHQQHKQPWIVSETRHEVEGGKRYY</sequence>
<feature type="region of interest" description="Disordered" evidence="1">
    <location>
        <begin position="1"/>
        <end position="91"/>
    </location>
</feature>
<dbReference type="OMA" id="HSANDHR"/>
<feature type="compositionally biased region" description="Basic and acidic residues" evidence="1">
    <location>
        <begin position="285"/>
        <end position="297"/>
    </location>
</feature>
<feature type="compositionally biased region" description="Low complexity" evidence="1">
    <location>
        <begin position="151"/>
        <end position="162"/>
    </location>
</feature>
<proteinExistence type="predicted"/>
<evidence type="ECO:0000256" key="1">
    <source>
        <dbReference type="SAM" id="MobiDB-lite"/>
    </source>
</evidence>
<dbReference type="VEuPathDB" id="TriTrypDB:Lsey_0218_0070"/>
<dbReference type="OrthoDB" id="264183at2759"/>
<feature type="region of interest" description="Disordered" evidence="1">
    <location>
        <begin position="126"/>
        <end position="214"/>
    </location>
</feature>
<organism evidence="2 3">
    <name type="scientific">Leptomonas seymouri</name>
    <dbReference type="NCBI Taxonomy" id="5684"/>
    <lineage>
        <taxon>Eukaryota</taxon>
        <taxon>Discoba</taxon>
        <taxon>Euglenozoa</taxon>
        <taxon>Kinetoplastea</taxon>
        <taxon>Metakinetoplastina</taxon>
        <taxon>Trypanosomatida</taxon>
        <taxon>Trypanosomatidae</taxon>
        <taxon>Leishmaniinae</taxon>
        <taxon>Leptomonas</taxon>
    </lineage>
</organism>
<evidence type="ECO:0000313" key="3">
    <source>
        <dbReference type="Proteomes" id="UP000038009"/>
    </source>
</evidence>
<name>A0A0N1HUC5_LEPSE</name>
<comment type="caution">
    <text evidence="2">The sequence shown here is derived from an EMBL/GenBank/DDBJ whole genome shotgun (WGS) entry which is preliminary data.</text>
</comment>